<evidence type="ECO:0000256" key="1">
    <source>
        <dbReference type="SAM" id="MobiDB-lite"/>
    </source>
</evidence>
<feature type="compositionally biased region" description="Polar residues" evidence="1">
    <location>
        <begin position="20"/>
        <end position="30"/>
    </location>
</feature>
<dbReference type="OMA" id="HASISQH"/>
<feature type="compositionally biased region" description="Basic and acidic residues" evidence="1">
    <location>
        <begin position="103"/>
        <end position="136"/>
    </location>
</feature>
<dbReference type="OrthoDB" id="4498621at2759"/>
<feature type="compositionally biased region" description="Basic and acidic residues" evidence="1">
    <location>
        <begin position="40"/>
        <end position="55"/>
    </location>
</feature>
<evidence type="ECO:0000313" key="3">
    <source>
        <dbReference type="Proteomes" id="UP000191522"/>
    </source>
</evidence>
<evidence type="ECO:0000313" key="2">
    <source>
        <dbReference type="EMBL" id="OQD75912.1"/>
    </source>
</evidence>
<keyword evidence="3" id="KW-1185">Reference proteome</keyword>
<name>A0A1V6PGX4_PENDC</name>
<dbReference type="EMBL" id="MDYL01000005">
    <property type="protein sequence ID" value="OQD75912.1"/>
    <property type="molecule type" value="Genomic_DNA"/>
</dbReference>
<dbReference type="STRING" id="69771.A0A1V6PGX4"/>
<dbReference type="AlphaFoldDB" id="A0A1V6PGX4"/>
<comment type="caution">
    <text evidence="2">The sequence shown here is derived from an EMBL/GenBank/DDBJ whole genome shotgun (WGS) entry which is preliminary data.</text>
</comment>
<gene>
    <name evidence="2" type="ORF">PENDEC_c005G02872</name>
</gene>
<dbReference type="Proteomes" id="UP000191522">
    <property type="component" value="Unassembled WGS sequence"/>
</dbReference>
<sequence>MASQSSPVHPASVAAPVDNEQAQPIHSVTNRIEPDSEPVATEKAKAAANVDKPEDQAPVEATGALSTEQTKEEPDLEQPKPTSEPNIGEKRDIDSTGALVSEDANKPAIEEPGEPDAKKQKTEPEPAKEPAQEPAKDTNGAAPAPSGDTNGEPKKATRSNKEKVKDAAKKFVPTDGIGSRTRSRTKPT</sequence>
<feature type="region of interest" description="Disordered" evidence="1">
    <location>
        <begin position="1"/>
        <end position="188"/>
    </location>
</feature>
<proteinExistence type="predicted"/>
<accession>A0A1V6PGX4</accession>
<protein>
    <submittedName>
        <fullName evidence="2">Uncharacterized protein</fullName>
    </submittedName>
</protein>
<organism evidence="2 3">
    <name type="scientific">Penicillium decumbens</name>
    <dbReference type="NCBI Taxonomy" id="69771"/>
    <lineage>
        <taxon>Eukaryota</taxon>
        <taxon>Fungi</taxon>
        <taxon>Dikarya</taxon>
        <taxon>Ascomycota</taxon>
        <taxon>Pezizomycotina</taxon>
        <taxon>Eurotiomycetes</taxon>
        <taxon>Eurotiomycetidae</taxon>
        <taxon>Eurotiales</taxon>
        <taxon>Aspergillaceae</taxon>
        <taxon>Penicillium</taxon>
    </lineage>
</organism>
<reference evidence="3" key="1">
    <citation type="journal article" date="2017" name="Nat. Microbiol.">
        <title>Global analysis of biosynthetic gene clusters reveals vast potential of secondary metabolite production in Penicillium species.</title>
        <authorList>
            <person name="Nielsen J.C."/>
            <person name="Grijseels S."/>
            <person name="Prigent S."/>
            <person name="Ji B."/>
            <person name="Dainat J."/>
            <person name="Nielsen K.F."/>
            <person name="Frisvad J.C."/>
            <person name="Workman M."/>
            <person name="Nielsen J."/>
        </authorList>
    </citation>
    <scope>NUCLEOTIDE SEQUENCE [LARGE SCALE GENOMIC DNA]</scope>
    <source>
        <strain evidence="3">IBT 11843</strain>
    </source>
</reference>
<feature type="compositionally biased region" description="Basic and acidic residues" evidence="1">
    <location>
        <begin position="151"/>
        <end position="169"/>
    </location>
</feature>